<dbReference type="InterPro" id="IPR013766">
    <property type="entry name" value="Thioredoxin_domain"/>
</dbReference>
<keyword evidence="4" id="KW-1185">Reference proteome</keyword>
<dbReference type="PROSITE" id="PS51352">
    <property type="entry name" value="THIOREDOXIN_2"/>
    <property type="match status" value="1"/>
</dbReference>
<dbReference type="PANTHER" id="PTHR42852:SF18">
    <property type="entry name" value="CHROMOSOME UNDETERMINED SCAFFOLD_47, WHOLE GENOME SHOTGUN SEQUENCE"/>
    <property type="match status" value="1"/>
</dbReference>
<sequence>MHKNIAIGATIRGLAAVLFGIAVIATVQPAAAQNSEPPLGGDFGANFTFFEPPIPAPPTAFTRGAEETVSLRDFKGEVVLVNFWATWCAPCVAEMPALNRLHSDLASQGFRVIAISQDRRGLGVVQPFYDDLDLDAMGIYLDPKGVAAREFEIKGLPTTLLVDRRNRIIGMLQGPAEWDSEESKALMQFYLDQPIPAGDG</sequence>
<keyword evidence="1" id="KW-0676">Redox-active center</keyword>
<accession>A0A545U1Q7</accession>
<dbReference type="PANTHER" id="PTHR42852">
    <property type="entry name" value="THIOL:DISULFIDE INTERCHANGE PROTEIN DSBE"/>
    <property type="match status" value="1"/>
</dbReference>
<protein>
    <submittedName>
        <fullName evidence="3">TlpA family protein disulfide reductase</fullName>
    </submittedName>
</protein>
<name>A0A545U1Q7_9PROT</name>
<dbReference type="InterPro" id="IPR000866">
    <property type="entry name" value="AhpC/TSA"/>
</dbReference>
<dbReference type="Pfam" id="PF00578">
    <property type="entry name" value="AhpC-TSA"/>
    <property type="match status" value="1"/>
</dbReference>
<evidence type="ECO:0000256" key="1">
    <source>
        <dbReference type="ARBA" id="ARBA00023284"/>
    </source>
</evidence>
<organism evidence="3 4">
    <name type="scientific">Denitrobaculum tricleocarpae</name>
    <dbReference type="NCBI Taxonomy" id="2591009"/>
    <lineage>
        <taxon>Bacteria</taxon>
        <taxon>Pseudomonadati</taxon>
        <taxon>Pseudomonadota</taxon>
        <taxon>Alphaproteobacteria</taxon>
        <taxon>Rhodospirillales</taxon>
        <taxon>Rhodospirillaceae</taxon>
        <taxon>Denitrobaculum</taxon>
    </lineage>
</organism>
<dbReference type="InterPro" id="IPR050553">
    <property type="entry name" value="Thioredoxin_ResA/DsbE_sf"/>
</dbReference>
<dbReference type="Proteomes" id="UP000315252">
    <property type="component" value="Unassembled WGS sequence"/>
</dbReference>
<gene>
    <name evidence="3" type="ORF">FKG95_02065</name>
</gene>
<dbReference type="SUPFAM" id="SSF52833">
    <property type="entry name" value="Thioredoxin-like"/>
    <property type="match status" value="1"/>
</dbReference>
<proteinExistence type="predicted"/>
<dbReference type="RefSeq" id="WP_142894642.1">
    <property type="nucleotide sequence ID" value="NZ_ML660052.1"/>
</dbReference>
<dbReference type="InterPro" id="IPR017937">
    <property type="entry name" value="Thioredoxin_CS"/>
</dbReference>
<dbReference type="GO" id="GO:0016209">
    <property type="term" value="F:antioxidant activity"/>
    <property type="evidence" value="ECO:0007669"/>
    <property type="project" value="InterPro"/>
</dbReference>
<dbReference type="OrthoDB" id="9799347at2"/>
<reference evidence="3 4" key="1">
    <citation type="submission" date="2019-06" db="EMBL/GenBank/DDBJ databases">
        <title>Whole genome sequence for Rhodospirillaceae sp. R148.</title>
        <authorList>
            <person name="Wang G."/>
        </authorList>
    </citation>
    <scope>NUCLEOTIDE SEQUENCE [LARGE SCALE GENOMIC DNA]</scope>
    <source>
        <strain evidence="3 4">R148</strain>
    </source>
</reference>
<feature type="domain" description="Thioredoxin" evidence="2">
    <location>
        <begin position="50"/>
        <end position="192"/>
    </location>
</feature>
<dbReference type="GO" id="GO:0015036">
    <property type="term" value="F:disulfide oxidoreductase activity"/>
    <property type="evidence" value="ECO:0007669"/>
    <property type="project" value="UniProtKB-ARBA"/>
</dbReference>
<evidence type="ECO:0000313" key="4">
    <source>
        <dbReference type="Proteomes" id="UP000315252"/>
    </source>
</evidence>
<evidence type="ECO:0000313" key="3">
    <source>
        <dbReference type="EMBL" id="TQV83405.1"/>
    </source>
</evidence>
<dbReference type="AlphaFoldDB" id="A0A545U1Q7"/>
<dbReference type="CDD" id="cd02966">
    <property type="entry name" value="TlpA_like_family"/>
    <property type="match status" value="1"/>
</dbReference>
<dbReference type="EMBL" id="VHSH01000001">
    <property type="protein sequence ID" value="TQV83405.1"/>
    <property type="molecule type" value="Genomic_DNA"/>
</dbReference>
<comment type="caution">
    <text evidence="3">The sequence shown here is derived from an EMBL/GenBank/DDBJ whole genome shotgun (WGS) entry which is preliminary data.</text>
</comment>
<dbReference type="PROSITE" id="PS00194">
    <property type="entry name" value="THIOREDOXIN_1"/>
    <property type="match status" value="1"/>
</dbReference>
<dbReference type="Gene3D" id="3.40.30.10">
    <property type="entry name" value="Glutaredoxin"/>
    <property type="match status" value="1"/>
</dbReference>
<dbReference type="InterPro" id="IPR036249">
    <property type="entry name" value="Thioredoxin-like_sf"/>
</dbReference>
<evidence type="ECO:0000259" key="2">
    <source>
        <dbReference type="PROSITE" id="PS51352"/>
    </source>
</evidence>